<evidence type="ECO:0000256" key="2">
    <source>
        <dbReference type="ARBA" id="ARBA00022448"/>
    </source>
</evidence>
<dbReference type="PANTHER" id="PTHR23522:SF4">
    <property type="entry name" value="NUCLEOSIDE PERMEASE NUPG-RELATED"/>
    <property type="match status" value="1"/>
</dbReference>
<dbReference type="Proteomes" id="UP000514509">
    <property type="component" value="Chromosome"/>
</dbReference>
<keyword evidence="3" id="KW-1003">Cell membrane</keyword>
<evidence type="ECO:0000313" key="9">
    <source>
        <dbReference type="EMBL" id="QMU31167.1"/>
    </source>
</evidence>
<protein>
    <submittedName>
        <fullName evidence="9">Nucleoside permease</fullName>
    </submittedName>
</protein>
<dbReference type="EMBL" id="CP055153">
    <property type="protein sequence ID" value="QMU31167.1"/>
    <property type="molecule type" value="Genomic_DNA"/>
</dbReference>
<evidence type="ECO:0000256" key="3">
    <source>
        <dbReference type="ARBA" id="ARBA00022475"/>
    </source>
</evidence>
<dbReference type="GO" id="GO:0015213">
    <property type="term" value="F:uridine transmembrane transporter activity"/>
    <property type="evidence" value="ECO:0007669"/>
    <property type="project" value="TreeGrafter"/>
</dbReference>
<keyword evidence="5 7" id="KW-1133">Transmembrane helix</keyword>
<keyword evidence="10" id="KW-1185">Reference proteome</keyword>
<keyword evidence="2" id="KW-0813">Transport</keyword>
<keyword evidence="4 7" id="KW-0812">Transmembrane</keyword>
<dbReference type="RefSeq" id="WP_182413604.1">
    <property type="nucleotide sequence ID" value="NZ_CP055153.1"/>
</dbReference>
<feature type="transmembrane region" description="Helical" evidence="7">
    <location>
        <begin position="45"/>
        <end position="64"/>
    </location>
</feature>
<dbReference type="Pfam" id="PF03825">
    <property type="entry name" value="Nuc_H_symport"/>
    <property type="match status" value="1"/>
</dbReference>
<feature type="transmembrane region" description="Helical" evidence="7">
    <location>
        <begin position="298"/>
        <end position="322"/>
    </location>
</feature>
<evidence type="ECO:0000256" key="6">
    <source>
        <dbReference type="ARBA" id="ARBA00023136"/>
    </source>
</evidence>
<dbReference type="InterPro" id="IPR036259">
    <property type="entry name" value="MFS_trans_sf"/>
</dbReference>
<organism evidence="9 10">
    <name type="scientific">Adhaeribacter radiodurans</name>
    <dbReference type="NCBI Taxonomy" id="2745197"/>
    <lineage>
        <taxon>Bacteria</taxon>
        <taxon>Pseudomonadati</taxon>
        <taxon>Bacteroidota</taxon>
        <taxon>Cytophagia</taxon>
        <taxon>Cytophagales</taxon>
        <taxon>Hymenobacteraceae</taxon>
        <taxon>Adhaeribacter</taxon>
    </lineage>
</organism>
<dbReference type="Gene3D" id="1.20.1250.20">
    <property type="entry name" value="MFS general substrate transporter like domains"/>
    <property type="match status" value="2"/>
</dbReference>
<dbReference type="InterPro" id="IPR020846">
    <property type="entry name" value="MFS_dom"/>
</dbReference>
<feature type="transmembrane region" description="Helical" evidence="7">
    <location>
        <begin position="73"/>
        <end position="90"/>
    </location>
</feature>
<dbReference type="SUPFAM" id="SSF103473">
    <property type="entry name" value="MFS general substrate transporter"/>
    <property type="match status" value="1"/>
</dbReference>
<feature type="domain" description="Major facilitator superfamily (MFS) profile" evidence="8">
    <location>
        <begin position="202"/>
        <end position="407"/>
    </location>
</feature>
<evidence type="ECO:0000313" key="10">
    <source>
        <dbReference type="Proteomes" id="UP000514509"/>
    </source>
</evidence>
<dbReference type="KEGG" id="add:HUW48_25465"/>
<feature type="transmembrane region" description="Helical" evidence="7">
    <location>
        <begin position="273"/>
        <end position="292"/>
    </location>
</feature>
<reference evidence="9 10" key="1">
    <citation type="submission" date="2020-08" db="EMBL/GenBank/DDBJ databases">
        <title>Adhaeribacter dokdonensis sp. nov., isolated from the rhizosphere of Elymus tsukushiensis, a plant native to the Dokdo Islands, Republic of Korea.</title>
        <authorList>
            <person name="Ghim S.Y."/>
        </authorList>
    </citation>
    <scope>NUCLEOTIDE SEQUENCE [LARGE SCALE GENOMIC DNA]</scope>
    <source>
        <strain evidence="9 10">KUDC8001</strain>
    </source>
</reference>
<proteinExistence type="predicted"/>
<feature type="transmembrane region" description="Helical" evidence="7">
    <location>
        <begin position="7"/>
        <end position="25"/>
    </location>
</feature>
<feature type="transmembrane region" description="Helical" evidence="7">
    <location>
        <begin position="160"/>
        <end position="180"/>
    </location>
</feature>
<dbReference type="PROSITE" id="PS50850">
    <property type="entry name" value="MFS"/>
    <property type="match status" value="1"/>
</dbReference>
<accession>A0A7L7LEI5</accession>
<gene>
    <name evidence="9" type="ORF">HUW48_25465</name>
</gene>
<dbReference type="GO" id="GO:0015212">
    <property type="term" value="F:cytidine transmembrane transporter activity"/>
    <property type="evidence" value="ECO:0007669"/>
    <property type="project" value="TreeGrafter"/>
</dbReference>
<evidence type="ECO:0000256" key="7">
    <source>
        <dbReference type="SAM" id="Phobius"/>
    </source>
</evidence>
<feature type="transmembrane region" description="Helical" evidence="7">
    <location>
        <begin position="249"/>
        <end position="266"/>
    </location>
</feature>
<keyword evidence="6 7" id="KW-0472">Membrane</keyword>
<feature type="transmembrane region" description="Helical" evidence="7">
    <location>
        <begin position="211"/>
        <end position="229"/>
    </location>
</feature>
<evidence type="ECO:0000256" key="5">
    <source>
        <dbReference type="ARBA" id="ARBA00022989"/>
    </source>
</evidence>
<dbReference type="PANTHER" id="PTHR23522">
    <property type="entry name" value="BLL5896 PROTEIN"/>
    <property type="match status" value="1"/>
</dbReference>
<comment type="subcellular location">
    <subcellularLocation>
        <location evidence="1">Cell membrane</location>
        <topology evidence="1">Multi-pass membrane protein</topology>
    </subcellularLocation>
</comment>
<dbReference type="InterPro" id="IPR004740">
    <property type="entry name" value="Nuc_H_symport"/>
</dbReference>
<feature type="transmembrane region" description="Helical" evidence="7">
    <location>
        <begin position="334"/>
        <end position="353"/>
    </location>
</feature>
<feature type="transmembrane region" description="Helical" evidence="7">
    <location>
        <begin position="373"/>
        <end position="392"/>
    </location>
</feature>
<dbReference type="GO" id="GO:0005886">
    <property type="term" value="C:plasma membrane"/>
    <property type="evidence" value="ECO:0007669"/>
    <property type="project" value="UniProtKB-SubCell"/>
</dbReference>
<dbReference type="CDD" id="cd06177">
    <property type="entry name" value="MFS_NHS"/>
    <property type="match status" value="1"/>
</dbReference>
<feature type="transmembrane region" description="Helical" evidence="7">
    <location>
        <begin position="96"/>
        <end position="118"/>
    </location>
</feature>
<evidence type="ECO:0000256" key="4">
    <source>
        <dbReference type="ARBA" id="ARBA00022692"/>
    </source>
</evidence>
<evidence type="ECO:0000259" key="8">
    <source>
        <dbReference type="PROSITE" id="PS50850"/>
    </source>
</evidence>
<name>A0A7L7LEI5_9BACT</name>
<feature type="transmembrane region" description="Helical" evidence="7">
    <location>
        <begin position="130"/>
        <end position="148"/>
    </location>
</feature>
<evidence type="ECO:0000256" key="1">
    <source>
        <dbReference type="ARBA" id="ARBA00004651"/>
    </source>
</evidence>
<sequence length="407" mass="45401">MKSRVRGLLSAMMFLQFFIWGAWYVTMGTYLANALQADGVDIGDAYSAMSIATIISPFFVGMIADRFFAAQRVFGLMHLLGAGVLYYLTTIQNPDVFYWGILLYSLLYAPTLALANAISFNQMAEPGKQFASVRVWGTIGWIATGWLIDQVFHISPTELGFTFTMAAVASIALAALSLFLPNTPPKAKNAAVRTSEIVGSEAFVLLKDRSFLIFFISSILICIPLSFYYSQTNQFLVESGMQNATRNMTFGQISEALFILAIPFFFRRFGVKYMIMIGMLTWVIRFLIFGFGGPDQMWMLFTGIILHGVCFDFFFVTGQIYTDHKAGEKIKSSAQGMITMATYGIGMWIGTKLSGYVAKNYTISPTEHHWQEIWLVPAAIAAGVLLLFALLFREKQLDRKQVAAAVH</sequence>
<dbReference type="AlphaFoldDB" id="A0A7L7LEI5"/>